<gene>
    <name evidence="1" type="ORF">PVE99_00425</name>
</gene>
<dbReference type="EMBL" id="JARAOX010000038">
    <property type="protein sequence ID" value="MDD9780958.1"/>
    <property type="molecule type" value="Genomic_DNA"/>
</dbReference>
<dbReference type="InterPro" id="IPR056510">
    <property type="entry name" value="WapI"/>
</dbReference>
<sequence length="143" mass="16597">MNQVTVRGKQGSIQIKQGDKYGFSNRKSHFGGYDIEGTVEIKSGNYYVLGELWFTTNDMHEFYQALNKCYNTLQGVATFINYETSLQIEFEFNDLGQVFIQGYYREKPYLENVLQFEIESDQSFILATLNELKAFLSQYGDVE</sequence>
<organism evidence="1 2">
    <name type="scientific">Priestia megaterium</name>
    <name type="common">Bacillus megaterium</name>
    <dbReference type="NCBI Taxonomy" id="1404"/>
    <lineage>
        <taxon>Bacteria</taxon>
        <taxon>Bacillati</taxon>
        <taxon>Bacillota</taxon>
        <taxon>Bacilli</taxon>
        <taxon>Bacillales</taxon>
        <taxon>Bacillaceae</taxon>
        <taxon>Priestia</taxon>
    </lineage>
</organism>
<dbReference type="AlphaFoldDB" id="A0ABD4WL62"/>
<dbReference type="RefSeq" id="WP_057274219.1">
    <property type="nucleotide sequence ID" value="NZ_JARAOX010000038.1"/>
</dbReference>
<proteinExistence type="predicted"/>
<reference evidence="1 2" key="1">
    <citation type="submission" date="2023-02" db="EMBL/GenBank/DDBJ databases">
        <authorList>
            <person name="Olszewska D."/>
        </authorList>
    </citation>
    <scope>NUCLEOTIDE SEQUENCE [LARGE SCALE GENOMIC DNA]</scope>
    <source>
        <strain evidence="1 2">FDU301</strain>
    </source>
</reference>
<accession>A0ABD4WL62</accession>
<evidence type="ECO:0000313" key="2">
    <source>
        <dbReference type="Proteomes" id="UP001213771"/>
    </source>
</evidence>
<name>A0ABD4WL62_PRIMG</name>
<dbReference type="Proteomes" id="UP001213771">
    <property type="component" value="Unassembled WGS sequence"/>
</dbReference>
<comment type="caution">
    <text evidence="1">The sequence shown here is derived from an EMBL/GenBank/DDBJ whole genome shotgun (WGS) entry which is preliminary data.</text>
</comment>
<protein>
    <submittedName>
        <fullName evidence="1">Uncharacterized protein</fullName>
    </submittedName>
</protein>
<evidence type="ECO:0000313" key="1">
    <source>
        <dbReference type="EMBL" id="MDD9780958.1"/>
    </source>
</evidence>
<dbReference type="Pfam" id="PF24716">
    <property type="entry name" value="WapI"/>
    <property type="match status" value="1"/>
</dbReference>